<dbReference type="EMBL" id="KU885988">
    <property type="protein sequence ID" value="ANJ20722.1"/>
    <property type="molecule type" value="Genomic_DNA"/>
</dbReference>
<protein>
    <submittedName>
        <fullName evidence="1">Uncharacterized protein</fullName>
    </submittedName>
</protein>
<dbReference type="Proteomes" id="UP000259721">
    <property type="component" value="Segment"/>
</dbReference>
<gene>
    <name evidence="1" type="ORF">DSp06_gp65</name>
</gene>
<keyword evidence="2" id="KW-1185">Reference proteome</keyword>
<evidence type="ECO:0000313" key="2">
    <source>
        <dbReference type="Proteomes" id="UP000259721"/>
    </source>
</evidence>
<reference evidence="1 2" key="1">
    <citation type="journal article" date="2016" name="Curr. Microbiol.">
        <title>Characterization and Complete Genome Sequences of Three N4-Like Roseobacter Phages Isolated from the South China Sea.</title>
        <authorList>
            <person name="Li B."/>
            <person name="Zhang S."/>
            <person name="Long L."/>
            <person name="Huang S."/>
        </authorList>
    </citation>
    <scope>NUCLEOTIDE SEQUENCE [LARGE SCALE GENOMIC DNA]</scope>
</reference>
<name>A0A191VYC8_9CAUD</name>
<organism evidence="1 2">
    <name type="scientific">Dinoroseobacter phage DS-1410Ws-06</name>
    <dbReference type="NCBI Taxonomy" id="1815983"/>
    <lineage>
        <taxon>Viruses</taxon>
        <taxon>Duplodnaviria</taxon>
        <taxon>Heunggongvirae</taxon>
        <taxon>Uroviricota</taxon>
        <taxon>Caudoviricetes</taxon>
        <taxon>Schitoviridae</taxon>
        <taxon>Rhodovirinae</taxon>
        <taxon>Sanyabayvirus</taxon>
        <taxon>Sanyabayvirus DS1410Ws06</taxon>
    </lineage>
</organism>
<sequence>MDLYNASMGMEEPQEIELTHEQYVEAKEHYETLIARGEAAKRLADNPDFKSLVIEGYLDDEPKRIADLMASGRLTAQSLEACTMDLRAVGSFRNYMKMFVEQGHMAADELKALEEARDLAIKEAEAAEAG</sequence>
<proteinExistence type="predicted"/>
<evidence type="ECO:0000313" key="1">
    <source>
        <dbReference type="EMBL" id="ANJ20722.1"/>
    </source>
</evidence>
<accession>A0A191VYC8</accession>